<organism evidence="1 2">
    <name type="scientific">Brassica carinata</name>
    <name type="common">Ethiopian mustard</name>
    <name type="synonym">Abyssinian cabbage</name>
    <dbReference type="NCBI Taxonomy" id="52824"/>
    <lineage>
        <taxon>Eukaryota</taxon>
        <taxon>Viridiplantae</taxon>
        <taxon>Streptophyta</taxon>
        <taxon>Embryophyta</taxon>
        <taxon>Tracheophyta</taxon>
        <taxon>Spermatophyta</taxon>
        <taxon>Magnoliopsida</taxon>
        <taxon>eudicotyledons</taxon>
        <taxon>Gunneridae</taxon>
        <taxon>Pentapetalae</taxon>
        <taxon>rosids</taxon>
        <taxon>malvids</taxon>
        <taxon>Brassicales</taxon>
        <taxon>Brassicaceae</taxon>
        <taxon>Brassiceae</taxon>
        <taxon>Brassica</taxon>
    </lineage>
</organism>
<dbReference type="SUPFAM" id="SSF117281">
    <property type="entry name" value="Kelch motif"/>
    <property type="match status" value="1"/>
</dbReference>
<reference evidence="1 2" key="1">
    <citation type="submission" date="2020-02" db="EMBL/GenBank/DDBJ databases">
        <authorList>
            <person name="Ma Q."/>
            <person name="Huang Y."/>
            <person name="Song X."/>
            <person name="Pei D."/>
        </authorList>
    </citation>
    <scope>NUCLEOTIDE SEQUENCE [LARGE SCALE GENOMIC DNA]</scope>
    <source>
        <strain evidence="1">Sxm20200214</strain>
        <tissue evidence="1">Leaf</tissue>
    </source>
</reference>
<accession>A0A8X7PVS3</accession>
<sequence length="147" mass="16360">MYEIFVATAVTRATAFNLFPASCITPETGWYSFTLSFHTWVLTGCTENTNSASCLSSTDYDDDHDDDDSYFHWFTLNETSTTEYQLVPNPKLPSPPQYGSSTAAVESKIFFIGGSTEPSTDLWILDTRSGTMTQGPSMSVNSMQLWE</sequence>
<evidence type="ECO:0000313" key="2">
    <source>
        <dbReference type="Proteomes" id="UP000886595"/>
    </source>
</evidence>
<dbReference type="Gene3D" id="2.120.10.80">
    <property type="entry name" value="Kelch-type beta propeller"/>
    <property type="match status" value="1"/>
</dbReference>
<dbReference type="Proteomes" id="UP000886595">
    <property type="component" value="Unassembled WGS sequence"/>
</dbReference>
<proteinExistence type="predicted"/>
<protein>
    <submittedName>
        <fullName evidence="1">Uncharacterized protein</fullName>
    </submittedName>
</protein>
<name>A0A8X7PVS3_BRACI</name>
<dbReference type="InterPro" id="IPR015915">
    <property type="entry name" value="Kelch-typ_b-propeller"/>
</dbReference>
<comment type="caution">
    <text evidence="1">The sequence shown here is derived from an EMBL/GenBank/DDBJ whole genome shotgun (WGS) entry which is preliminary data.</text>
</comment>
<evidence type="ECO:0000313" key="1">
    <source>
        <dbReference type="EMBL" id="KAG2257622.1"/>
    </source>
</evidence>
<dbReference type="OrthoDB" id="45365at2759"/>
<dbReference type="EMBL" id="JAAMPC010000015">
    <property type="protein sequence ID" value="KAG2257622.1"/>
    <property type="molecule type" value="Genomic_DNA"/>
</dbReference>
<keyword evidence="2" id="KW-1185">Reference proteome</keyword>
<dbReference type="AlphaFoldDB" id="A0A8X7PVS3"/>
<gene>
    <name evidence="1" type="ORF">Bca52824_076916</name>
</gene>